<feature type="chain" id="PRO_5040174158" evidence="1">
    <location>
        <begin position="19"/>
        <end position="181"/>
    </location>
</feature>
<name>A0A9N9UCB8_9HYPO</name>
<accession>A0A9N9UCB8</accession>
<evidence type="ECO:0000313" key="3">
    <source>
        <dbReference type="Proteomes" id="UP000754883"/>
    </source>
</evidence>
<dbReference type="PROSITE" id="PS51257">
    <property type="entry name" value="PROKAR_LIPOPROTEIN"/>
    <property type="match status" value="1"/>
</dbReference>
<dbReference type="EMBL" id="CABFNO020001406">
    <property type="protein sequence ID" value="CAG9986849.1"/>
    <property type="molecule type" value="Genomic_DNA"/>
</dbReference>
<dbReference type="Proteomes" id="UP000754883">
    <property type="component" value="Unassembled WGS sequence"/>
</dbReference>
<keyword evidence="3" id="KW-1185">Reference proteome</keyword>
<proteinExistence type="predicted"/>
<keyword evidence="1" id="KW-0732">Signal</keyword>
<comment type="caution">
    <text evidence="2">The sequence shown here is derived from an EMBL/GenBank/DDBJ whole genome shotgun (WGS) entry which is preliminary data.</text>
</comment>
<feature type="signal peptide" evidence="1">
    <location>
        <begin position="1"/>
        <end position="18"/>
    </location>
</feature>
<evidence type="ECO:0000256" key="1">
    <source>
        <dbReference type="SAM" id="SignalP"/>
    </source>
</evidence>
<dbReference type="OrthoDB" id="4744194at2759"/>
<reference evidence="2" key="1">
    <citation type="submission" date="2021-10" db="EMBL/GenBank/DDBJ databases">
        <authorList>
            <person name="Piombo E."/>
        </authorList>
    </citation>
    <scope>NUCLEOTIDE SEQUENCE</scope>
</reference>
<organism evidence="2 3">
    <name type="scientific">Clonostachys byssicola</name>
    <dbReference type="NCBI Taxonomy" id="160290"/>
    <lineage>
        <taxon>Eukaryota</taxon>
        <taxon>Fungi</taxon>
        <taxon>Dikarya</taxon>
        <taxon>Ascomycota</taxon>
        <taxon>Pezizomycotina</taxon>
        <taxon>Sordariomycetes</taxon>
        <taxon>Hypocreomycetidae</taxon>
        <taxon>Hypocreales</taxon>
        <taxon>Bionectriaceae</taxon>
        <taxon>Clonostachys</taxon>
    </lineage>
</organism>
<evidence type="ECO:0000313" key="2">
    <source>
        <dbReference type="EMBL" id="CAG9986849.1"/>
    </source>
</evidence>
<protein>
    <submittedName>
        <fullName evidence="2">Uncharacterized protein</fullName>
    </submittedName>
</protein>
<dbReference type="AlphaFoldDB" id="A0A9N9UCB8"/>
<sequence>MKIDTVCTLFGLSACAMAVSTNNNFGSNVYACISMDTEPTDPFIVDWKIGATGDQCMKDKGKAGEMKVSEQGITCRDLGWVSINDDFFSCGWYESWWTLAYTTRKASYSGTAQSRWKYWGSLKTVMLGKRSPGTQLCGSKALCPTDKIEWSGTSKGLYFIFEPLKIASQVSNHNETADSEL</sequence>
<gene>
    <name evidence="2" type="ORF">CBYS24578_00017767</name>
</gene>